<sequence length="84" mass="9063">MRFILTPLLLLLTLATIASGLLVRSALPSPSAKSLPSPSSKAGGRRNALPQSPRQRFARQSEATELEIRNQLGAAKRNKRSVQA</sequence>
<keyword evidence="2" id="KW-0732">Signal</keyword>
<proteinExistence type="predicted"/>
<evidence type="ECO:0000313" key="4">
    <source>
        <dbReference type="Proteomes" id="UP000001194"/>
    </source>
</evidence>
<dbReference type="AlphaFoldDB" id="B0DYQ3"/>
<organism evidence="4">
    <name type="scientific">Laccaria bicolor (strain S238N-H82 / ATCC MYA-4686)</name>
    <name type="common">Bicoloured deceiver</name>
    <name type="synonym">Laccaria laccata var. bicolor</name>
    <dbReference type="NCBI Taxonomy" id="486041"/>
    <lineage>
        <taxon>Eukaryota</taxon>
        <taxon>Fungi</taxon>
        <taxon>Dikarya</taxon>
        <taxon>Basidiomycota</taxon>
        <taxon>Agaricomycotina</taxon>
        <taxon>Agaricomycetes</taxon>
        <taxon>Agaricomycetidae</taxon>
        <taxon>Agaricales</taxon>
        <taxon>Agaricineae</taxon>
        <taxon>Hydnangiaceae</taxon>
        <taxon>Laccaria</taxon>
    </lineage>
</organism>
<dbReference type="GeneID" id="6084740"/>
<evidence type="ECO:0000256" key="1">
    <source>
        <dbReference type="SAM" id="MobiDB-lite"/>
    </source>
</evidence>
<evidence type="ECO:0000256" key="2">
    <source>
        <dbReference type="SAM" id="SignalP"/>
    </source>
</evidence>
<gene>
    <name evidence="3" type="ORF">LACBIDRAFT_314508</name>
</gene>
<dbReference type="KEGG" id="lbc:LACBIDRAFT_314508"/>
<dbReference type="RefSeq" id="XP_001889039.1">
    <property type="nucleotide sequence ID" value="XM_001889004.1"/>
</dbReference>
<dbReference type="OrthoDB" id="10441265at2759"/>
<dbReference type="HOGENOM" id="CLU_2527805_0_0_1"/>
<feature type="signal peptide" evidence="2">
    <location>
        <begin position="1"/>
        <end position="20"/>
    </location>
</feature>
<reference evidence="3 4" key="1">
    <citation type="journal article" date="2008" name="Nature">
        <title>The genome of Laccaria bicolor provides insights into mycorrhizal symbiosis.</title>
        <authorList>
            <person name="Martin F."/>
            <person name="Aerts A."/>
            <person name="Ahren D."/>
            <person name="Brun A."/>
            <person name="Danchin E.G.J."/>
            <person name="Duchaussoy F."/>
            <person name="Gibon J."/>
            <person name="Kohler A."/>
            <person name="Lindquist E."/>
            <person name="Pereda V."/>
            <person name="Salamov A."/>
            <person name="Shapiro H.J."/>
            <person name="Wuyts J."/>
            <person name="Blaudez D."/>
            <person name="Buee M."/>
            <person name="Brokstein P."/>
            <person name="Canbaeck B."/>
            <person name="Cohen D."/>
            <person name="Courty P.E."/>
            <person name="Coutinho P.M."/>
            <person name="Delaruelle C."/>
            <person name="Detter J.C."/>
            <person name="Deveau A."/>
            <person name="DiFazio S."/>
            <person name="Duplessis S."/>
            <person name="Fraissinet-Tachet L."/>
            <person name="Lucic E."/>
            <person name="Frey-Klett P."/>
            <person name="Fourrey C."/>
            <person name="Feussner I."/>
            <person name="Gay G."/>
            <person name="Grimwood J."/>
            <person name="Hoegger P.J."/>
            <person name="Jain P."/>
            <person name="Kilaru S."/>
            <person name="Labbe J."/>
            <person name="Lin Y.C."/>
            <person name="Legue V."/>
            <person name="Le Tacon F."/>
            <person name="Marmeisse R."/>
            <person name="Melayah D."/>
            <person name="Montanini B."/>
            <person name="Muratet M."/>
            <person name="Nehls U."/>
            <person name="Niculita-Hirzel H."/>
            <person name="Oudot-Le Secq M.P."/>
            <person name="Peter M."/>
            <person name="Quesneville H."/>
            <person name="Rajashekar B."/>
            <person name="Reich M."/>
            <person name="Rouhier N."/>
            <person name="Schmutz J."/>
            <person name="Yin T."/>
            <person name="Chalot M."/>
            <person name="Henrissat B."/>
            <person name="Kuees U."/>
            <person name="Lucas S."/>
            <person name="Van de Peer Y."/>
            <person name="Podila G.K."/>
            <person name="Polle A."/>
            <person name="Pukkila P.J."/>
            <person name="Richardson P.M."/>
            <person name="Rouze P."/>
            <person name="Sanders I.R."/>
            <person name="Stajich J.E."/>
            <person name="Tunlid A."/>
            <person name="Tuskan G."/>
            <person name="Grigoriev I.V."/>
        </authorList>
    </citation>
    <scope>NUCLEOTIDE SEQUENCE [LARGE SCALE GENOMIC DNA]</scope>
    <source>
        <strain evidence="4">S238N-H82 / ATCC MYA-4686</strain>
    </source>
</reference>
<name>B0DYQ3_LACBS</name>
<dbReference type="Proteomes" id="UP000001194">
    <property type="component" value="Unassembled WGS sequence"/>
</dbReference>
<dbReference type="InParanoid" id="B0DYQ3"/>
<feature type="chain" id="PRO_5002747403" evidence="2">
    <location>
        <begin position="21"/>
        <end position="84"/>
    </location>
</feature>
<feature type="compositionally biased region" description="Low complexity" evidence="1">
    <location>
        <begin position="27"/>
        <end position="42"/>
    </location>
</feature>
<dbReference type="EMBL" id="DS547151">
    <property type="protein sequence ID" value="EDR00287.1"/>
    <property type="molecule type" value="Genomic_DNA"/>
</dbReference>
<accession>B0DYQ3</accession>
<evidence type="ECO:0000313" key="3">
    <source>
        <dbReference type="EMBL" id="EDR00287.1"/>
    </source>
</evidence>
<feature type="region of interest" description="Disordered" evidence="1">
    <location>
        <begin position="27"/>
        <end position="63"/>
    </location>
</feature>
<protein>
    <submittedName>
        <fullName evidence="3">Predicted protein</fullName>
    </submittedName>
</protein>
<keyword evidence="4" id="KW-1185">Reference proteome</keyword>